<sequence length="334" mass="38959">MNKIASRDSKQKILEAFKQLLTEKKKIESKIATKEQEVEKEKNKEILQAASTYTVDSIVKGLADLQLEFGSIVTGLSTKLTGETSKLNELKRAIEIETQHLQELQEIRIVADALHILTQEHQENLKALKQKTAIEREALEKQQTIIRKSWQKEQEEYETALQEQNALLTAERQRETEDYQYELERTRKLETDEYEEIKRNLERELQASEKEKEKQWLERENNLTACQAEFQEHQKKIDGFPKELEDAVKKAREEAIKDVHQDAKVQADLSEKEWEATKQSNEFKIQSLEQTIQRQMEQITEITAQLQAASKQAQDIAMRAFESSSAKLTTKREN</sequence>
<name>A0ABV0JL57_9CYAN</name>
<protein>
    <recommendedName>
        <fullName evidence="4">Myosin heavy chain</fullName>
    </recommendedName>
</protein>
<evidence type="ECO:0000256" key="1">
    <source>
        <dbReference type="SAM" id="Coils"/>
    </source>
</evidence>
<gene>
    <name evidence="2" type="ORF">NDI37_02870</name>
</gene>
<evidence type="ECO:0000313" key="3">
    <source>
        <dbReference type="Proteomes" id="UP001442494"/>
    </source>
</evidence>
<proteinExistence type="predicted"/>
<accession>A0ABV0JL57</accession>
<feature type="coiled-coil region" evidence="1">
    <location>
        <begin position="285"/>
        <end position="312"/>
    </location>
</feature>
<keyword evidence="1" id="KW-0175">Coiled coil</keyword>
<evidence type="ECO:0008006" key="4">
    <source>
        <dbReference type="Google" id="ProtNLM"/>
    </source>
</evidence>
<keyword evidence="3" id="KW-1185">Reference proteome</keyword>
<feature type="coiled-coil region" evidence="1">
    <location>
        <begin position="87"/>
        <end position="218"/>
    </location>
</feature>
<feature type="coiled-coil region" evidence="1">
    <location>
        <begin position="17"/>
        <end position="44"/>
    </location>
</feature>
<dbReference type="RefSeq" id="WP_190420599.1">
    <property type="nucleotide sequence ID" value="NZ_JAMPKK010000003.1"/>
</dbReference>
<dbReference type="Proteomes" id="UP001442494">
    <property type="component" value="Unassembled WGS sequence"/>
</dbReference>
<dbReference type="EMBL" id="JAMPKK010000003">
    <property type="protein sequence ID" value="MEP0863407.1"/>
    <property type="molecule type" value="Genomic_DNA"/>
</dbReference>
<comment type="caution">
    <text evidence="2">The sequence shown here is derived from an EMBL/GenBank/DDBJ whole genome shotgun (WGS) entry which is preliminary data.</text>
</comment>
<organism evidence="2 3">
    <name type="scientific">Funiculus sociatus GB2-A5</name>
    <dbReference type="NCBI Taxonomy" id="2933946"/>
    <lineage>
        <taxon>Bacteria</taxon>
        <taxon>Bacillati</taxon>
        <taxon>Cyanobacteriota</taxon>
        <taxon>Cyanophyceae</taxon>
        <taxon>Coleofasciculales</taxon>
        <taxon>Coleofasciculaceae</taxon>
        <taxon>Funiculus</taxon>
    </lineage>
</organism>
<reference evidence="2 3" key="1">
    <citation type="submission" date="2022-04" db="EMBL/GenBank/DDBJ databases">
        <title>Positive selection, recombination, and allopatry shape intraspecific diversity of widespread and dominant cyanobacteria.</title>
        <authorList>
            <person name="Wei J."/>
            <person name="Shu W."/>
            <person name="Hu C."/>
        </authorList>
    </citation>
    <scope>NUCLEOTIDE SEQUENCE [LARGE SCALE GENOMIC DNA]</scope>
    <source>
        <strain evidence="2 3">GB2-A5</strain>
    </source>
</reference>
<evidence type="ECO:0000313" key="2">
    <source>
        <dbReference type="EMBL" id="MEP0863407.1"/>
    </source>
</evidence>